<reference evidence="10 11" key="1">
    <citation type="submission" date="2019-02" db="EMBL/GenBank/DDBJ databases">
        <title>Deep-cultivation of Planctomycetes and their phenomic and genomic characterization uncovers novel biology.</title>
        <authorList>
            <person name="Wiegand S."/>
            <person name="Jogler M."/>
            <person name="Boedeker C."/>
            <person name="Pinto D."/>
            <person name="Vollmers J."/>
            <person name="Rivas-Marin E."/>
            <person name="Kohn T."/>
            <person name="Peeters S.H."/>
            <person name="Heuer A."/>
            <person name="Rast P."/>
            <person name="Oberbeckmann S."/>
            <person name="Bunk B."/>
            <person name="Jeske O."/>
            <person name="Meyerdierks A."/>
            <person name="Storesund J.E."/>
            <person name="Kallscheuer N."/>
            <person name="Luecker S."/>
            <person name="Lage O.M."/>
            <person name="Pohl T."/>
            <person name="Merkel B.J."/>
            <person name="Hornburger P."/>
            <person name="Mueller R.-W."/>
            <person name="Bruemmer F."/>
            <person name="Labrenz M."/>
            <person name="Spormann A.M."/>
            <person name="Op den Camp H."/>
            <person name="Overmann J."/>
            <person name="Amann R."/>
            <person name="Jetten M.S.M."/>
            <person name="Mascher T."/>
            <person name="Medema M.H."/>
            <person name="Devos D.P."/>
            <person name="Kaster A.-K."/>
            <person name="Ovreas L."/>
            <person name="Rohde M."/>
            <person name="Galperin M.Y."/>
            <person name="Jogler C."/>
        </authorList>
    </citation>
    <scope>NUCLEOTIDE SEQUENCE [LARGE SCALE GENOMIC DNA]</scope>
    <source>
        <strain evidence="10 11">Pan265</strain>
    </source>
</reference>
<keyword evidence="8 9" id="KW-0975">Bacterial flagellum</keyword>
<dbReference type="NCBIfam" id="TIGR01403">
    <property type="entry name" value="fliQ_rel_III"/>
    <property type="match status" value="1"/>
</dbReference>
<dbReference type="EMBL" id="CP036280">
    <property type="protein sequence ID" value="QDU72169.1"/>
    <property type="molecule type" value="Genomic_DNA"/>
</dbReference>
<accession>A0A518BYX0</accession>
<name>A0A518BYX0_9BACT</name>
<evidence type="ECO:0000313" key="10">
    <source>
        <dbReference type="EMBL" id="QDU72169.1"/>
    </source>
</evidence>
<evidence type="ECO:0000256" key="1">
    <source>
        <dbReference type="ARBA" id="ARBA00004651"/>
    </source>
</evidence>
<evidence type="ECO:0000313" key="11">
    <source>
        <dbReference type="Proteomes" id="UP000320386"/>
    </source>
</evidence>
<dbReference type="PANTHER" id="PTHR34040:SF2">
    <property type="entry name" value="FLAGELLAR BIOSYNTHETIC PROTEIN FLIQ"/>
    <property type="match status" value="1"/>
</dbReference>
<dbReference type="AlphaFoldDB" id="A0A518BYX0"/>
<dbReference type="GO" id="GO:0005886">
    <property type="term" value="C:plasma membrane"/>
    <property type="evidence" value="ECO:0007669"/>
    <property type="project" value="UniProtKB-SubCell"/>
</dbReference>
<comment type="subcellular location">
    <subcellularLocation>
        <location evidence="1 9">Cell membrane</location>
        <topology evidence="1">Multi-pass membrane protein</topology>
    </subcellularLocation>
    <subcellularLocation>
        <location evidence="9">Bacterial flagellum basal body</location>
    </subcellularLocation>
</comment>
<feature type="transmembrane region" description="Helical" evidence="9">
    <location>
        <begin position="12"/>
        <end position="39"/>
    </location>
</feature>
<keyword evidence="5 9" id="KW-0812">Transmembrane</keyword>
<sequence length="85" mass="9256">MTTDYALDIVREALMLTLLLSLPVLGIALIVGLSISILQAMTQIQEQTLTFVPKILAMGAVTIMAVPWMAIKIMEFATRMFSGQG</sequence>
<evidence type="ECO:0000256" key="8">
    <source>
        <dbReference type="ARBA" id="ARBA00023143"/>
    </source>
</evidence>
<evidence type="ECO:0000256" key="9">
    <source>
        <dbReference type="RuleBase" id="RU364090"/>
    </source>
</evidence>
<evidence type="ECO:0000256" key="2">
    <source>
        <dbReference type="ARBA" id="ARBA00006156"/>
    </source>
</evidence>
<dbReference type="NCBIfam" id="TIGR01402">
    <property type="entry name" value="fliQ"/>
    <property type="match status" value="1"/>
</dbReference>
<keyword evidence="10" id="KW-0282">Flagellum</keyword>
<evidence type="ECO:0000256" key="7">
    <source>
        <dbReference type="ARBA" id="ARBA00023136"/>
    </source>
</evidence>
<dbReference type="Proteomes" id="UP000320386">
    <property type="component" value="Chromosome"/>
</dbReference>
<dbReference type="KEGG" id="mcad:Pan265_20320"/>
<dbReference type="InterPro" id="IPR006305">
    <property type="entry name" value="FliQ"/>
</dbReference>
<comment type="similarity">
    <text evidence="2 9">Belongs to the FliQ/MopD/SpaQ family.</text>
</comment>
<dbReference type="PRINTS" id="PR00952">
    <property type="entry name" value="TYPE3IMQPROT"/>
</dbReference>
<evidence type="ECO:0000256" key="4">
    <source>
        <dbReference type="ARBA" id="ARBA00022475"/>
    </source>
</evidence>
<keyword evidence="10" id="KW-0966">Cell projection</keyword>
<organism evidence="10 11">
    <name type="scientific">Mucisphaera calidilacus</name>
    <dbReference type="NCBI Taxonomy" id="2527982"/>
    <lineage>
        <taxon>Bacteria</taxon>
        <taxon>Pseudomonadati</taxon>
        <taxon>Planctomycetota</taxon>
        <taxon>Phycisphaerae</taxon>
        <taxon>Phycisphaerales</taxon>
        <taxon>Phycisphaeraceae</taxon>
        <taxon>Mucisphaera</taxon>
    </lineage>
</organism>
<evidence type="ECO:0000256" key="6">
    <source>
        <dbReference type="ARBA" id="ARBA00022989"/>
    </source>
</evidence>
<keyword evidence="10" id="KW-0969">Cilium</keyword>
<dbReference type="GO" id="GO:0009306">
    <property type="term" value="P:protein secretion"/>
    <property type="evidence" value="ECO:0007669"/>
    <property type="project" value="InterPro"/>
</dbReference>
<keyword evidence="4 9" id="KW-1003">Cell membrane</keyword>
<dbReference type="RefSeq" id="WP_145446344.1">
    <property type="nucleotide sequence ID" value="NZ_CP036280.1"/>
</dbReference>
<keyword evidence="6 9" id="KW-1133">Transmembrane helix</keyword>
<dbReference type="GO" id="GO:0009425">
    <property type="term" value="C:bacterial-type flagellum basal body"/>
    <property type="evidence" value="ECO:0007669"/>
    <property type="project" value="UniProtKB-SubCell"/>
</dbReference>
<dbReference type="OrthoDB" id="9806440at2"/>
<dbReference type="GO" id="GO:0044780">
    <property type="term" value="P:bacterial-type flagellum assembly"/>
    <property type="evidence" value="ECO:0007669"/>
    <property type="project" value="InterPro"/>
</dbReference>
<protein>
    <recommendedName>
        <fullName evidence="3 9">Flagellar biosynthetic protein FliQ</fullName>
    </recommendedName>
</protein>
<proteinExistence type="inferred from homology"/>
<feature type="transmembrane region" description="Helical" evidence="9">
    <location>
        <begin position="51"/>
        <end position="71"/>
    </location>
</feature>
<dbReference type="InterPro" id="IPR006306">
    <property type="entry name" value="T3SS_HrpO"/>
</dbReference>
<evidence type="ECO:0000256" key="3">
    <source>
        <dbReference type="ARBA" id="ARBA00021718"/>
    </source>
</evidence>
<gene>
    <name evidence="9 10" type="primary">fliQ</name>
    <name evidence="10" type="ORF">Pan265_20320</name>
</gene>
<comment type="function">
    <text evidence="9">Role in flagellar biosynthesis.</text>
</comment>
<dbReference type="PIRSF" id="PIRSF004669">
    <property type="entry name" value="FliQ"/>
    <property type="match status" value="1"/>
</dbReference>
<dbReference type="Pfam" id="PF01313">
    <property type="entry name" value="Bac_export_3"/>
    <property type="match status" value="1"/>
</dbReference>
<evidence type="ECO:0000256" key="5">
    <source>
        <dbReference type="ARBA" id="ARBA00022692"/>
    </source>
</evidence>
<keyword evidence="7 9" id="KW-0472">Membrane</keyword>
<dbReference type="InterPro" id="IPR002191">
    <property type="entry name" value="Bac_export_3"/>
</dbReference>
<dbReference type="PANTHER" id="PTHR34040">
    <property type="entry name" value="FLAGELLAR BIOSYNTHETIC PROTEIN FLIQ"/>
    <property type="match status" value="1"/>
</dbReference>
<keyword evidence="11" id="KW-1185">Reference proteome</keyword>